<dbReference type="InterPro" id="IPR025528">
    <property type="entry name" value="BrnA_antitoxin"/>
</dbReference>
<dbReference type="AlphaFoldDB" id="A0A258FPY0"/>
<organism evidence="1 2">
    <name type="scientific">Brevundimonas subvibrioides</name>
    <dbReference type="NCBI Taxonomy" id="74313"/>
    <lineage>
        <taxon>Bacteria</taxon>
        <taxon>Pseudomonadati</taxon>
        <taxon>Pseudomonadota</taxon>
        <taxon>Alphaproteobacteria</taxon>
        <taxon>Caulobacterales</taxon>
        <taxon>Caulobacteraceae</taxon>
        <taxon>Brevundimonas</taxon>
    </lineage>
</organism>
<evidence type="ECO:0008006" key="3">
    <source>
        <dbReference type="Google" id="ProtNLM"/>
    </source>
</evidence>
<comment type="caution">
    <text evidence="1">The sequence shown here is derived from an EMBL/GenBank/DDBJ whole genome shotgun (WGS) entry which is preliminary data.</text>
</comment>
<dbReference type="Proteomes" id="UP000215595">
    <property type="component" value="Unassembled WGS sequence"/>
</dbReference>
<name>A0A258FPY0_9CAUL</name>
<protein>
    <recommendedName>
        <fullName evidence="3">BrnA antitoxin of type II toxin-antitoxin system</fullName>
    </recommendedName>
</protein>
<accession>A0A258FPY0</accession>
<dbReference type="Pfam" id="PF14384">
    <property type="entry name" value="BrnA_antitoxin"/>
    <property type="match status" value="1"/>
</dbReference>
<proteinExistence type="predicted"/>
<dbReference type="EMBL" id="NCEB01000012">
    <property type="protein sequence ID" value="OYX33943.1"/>
    <property type="molecule type" value="Genomic_DNA"/>
</dbReference>
<evidence type="ECO:0000313" key="1">
    <source>
        <dbReference type="EMBL" id="OYX33943.1"/>
    </source>
</evidence>
<sequence length="89" mass="10026">MSENKHDTESGWVDPDDAPELDDAWFERAELRVGDTVIRPGRPKAGATKVSTTVRFDADIIDAFRADGPGWQTRMNRALRQWLDARKAA</sequence>
<evidence type="ECO:0000313" key="2">
    <source>
        <dbReference type="Proteomes" id="UP000215595"/>
    </source>
</evidence>
<gene>
    <name evidence="1" type="ORF">B7Z01_07215</name>
</gene>
<reference evidence="1 2" key="1">
    <citation type="submission" date="2017-03" db="EMBL/GenBank/DDBJ databases">
        <title>Lifting the veil on microbial sulfur biogeochemistry in mining wastewaters.</title>
        <authorList>
            <person name="Kantor R.S."/>
            <person name="Colenbrander Nelson T."/>
            <person name="Marshall S."/>
            <person name="Bennett D."/>
            <person name="Apte S."/>
            <person name="Camacho D."/>
            <person name="Thomas B.C."/>
            <person name="Warren L.A."/>
            <person name="Banfield J.F."/>
        </authorList>
    </citation>
    <scope>NUCLEOTIDE SEQUENCE [LARGE SCALE GENOMIC DNA]</scope>
    <source>
        <strain evidence="1">32-69-9</strain>
    </source>
</reference>